<dbReference type="InterPro" id="IPR001650">
    <property type="entry name" value="Helicase_C-like"/>
</dbReference>
<evidence type="ECO:0000313" key="9">
    <source>
        <dbReference type="EMBL" id="KRM13298.1"/>
    </source>
</evidence>
<evidence type="ECO:0000259" key="8">
    <source>
        <dbReference type="PROSITE" id="PS51194"/>
    </source>
</evidence>
<keyword evidence="10" id="KW-1185">Reference proteome</keyword>
<dbReference type="Pfam" id="PF00271">
    <property type="entry name" value="Helicase_C"/>
    <property type="match status" value="1"/>
</dbReference>
<dbReference type="OrthoDB" id="9805696at2"/>
<feature type="region of interest" description="Disordered" evidence="6">
    <location>
        <begin position="409"/>
        <end position="450"/>
    </location>
</feature>
<keyword evidence="1" id="KW-0547">Nucleotide-binding</keyword>
<comment type="caution">
    <text evidence="9">The sequence shown here is derived from an EMBL/GenBank/DDBJ whole genome shotgun (WGS) entry which is preliminary data.</text>
</comment>
<feature type="domain" description="Helicase C-terminal" evidence="8">
    <location>
        <begin position="220"/>
        <end position="364"/>
    </location>
</feature>
<dbReference type="AlphaFoldDB" id="A0A0R1W705"/>
<dbReference type="InterPro" id="IPR044742">
    <property type="entry name" value="DEAD/DEAH_RhlB"/>
</dbReference>
<dbReference type="STRING" id="1423807.FD16_GL000773"/>
<organism evidence="9 10">
    <name type="scientific">Paucilactobacillus suebicus DSM 5007 = KCTC 3549</name>
    <dbReference type="NCBI Taxonomy" id="1423807"/>
    <lineage>
        <taxon>Bacteria</taxon>
        <taxon>Bacillati</taxon>
        <taxon>Bacillota</taxon>
        <taxon>Bacilli</taxon>
        <taxon>Lactobacillales</taxon>
        <taxon>Lactobacillaceae</taxon>
        <taxon>Paucilactobacillus</taxon>
    </lineage>
</organism>
<keyword evidence="3 9" id="KW-0347">Helicase</keyword>
<keyword evidence="2" id="KW-0378">Hydrolase</keyword>
<sequence length="450" mass="51512">MIDVFQKHFDELGFKQPTVIQSAVHDAMTQGKSVLGIAPTGSGKTIAFTLPVLPKIMPEQGVQVLVLSPSQELAVQTANVMRDWAKLLNVKVLALTGGANIHRQIDKLKKHPEVVIGTPGRVLHLLETNHLKIGELQTMIVDEADDMLQDETLAVIEDIERATPMTAQLGFFSATRTPVLDDLSYMFGREIVEFDVRGEDHSQGIVRHTNLEVSRKHQPDMLRKLSHMKDFRALVFFNQIKTLNYVASNLRHEHVSVAVLGSNERQTEREKSLRMFRNRQIKLLLTTDVVARGLDIDKLPTVINYDLPNNELTYVHRVGRTGRQGEPGMVINFGDDHDLRDLKKILAGTDYKLEPIYFYRNKLLDHRPTEGERTESVQTKVNRKMRKVQHNSDKINVDKHVNRMFDENDQFNNQGAKHHKKKNRRQKDKGMRHKRQKQAEQQNTTDQSNA</sequence>
<dbReference type="SMART" id="SM00487">
    <property type="entry name" value="DEXDc"/>
    <property type="match status" value="1"/>
</dbReference>
<dbReference type="InterPro" id="IPR014001">
    <property type="entry name" value="Helicase_ATP-bd"/>
</dbReference>
<dbReference type="InterPro" id="IPR050079">
    <property type="entry name" value="DEAD_box_RNA_helicase"/>
</dbReference>
<evidence type="ECO:0000256" key="4">
    <source>
        <dbReference type="ARBA" id="ARBA00022840"/>
    </source>
</evidence>
<dbReference type="CDD" id="cd00268">
    <property type="entry name" value="DEADc"/>
    <property type="match status" value="1"/>
</dbReference>
<feature type="domain" description="Helicase ATP-binding" evidence="7">
    <location>
        <begin position="25"/>
        <end position="194"/>
    </location>
</feature>
<dbReference type="RefSeq" id="WP_010621700.1">
    <property type="nucleotide sequence ID" value="NZ_AZGF01000002.1"/>
</dbReference>
<dbReference type="GO" id="GO:0005829">
    <property type="term" value="C:cytosol"/>
    <property type="evidence" value="ECO:0007669"/>
    <property type="project" value="TreeGrafter"/>
</dbReference>
<feature type="compositionally biased region" description="Polar residues" evidence="6">
    <location>
        <begin position="439"/>
        <end position="450"/>
    </location>
</feature>
<proteinExistence type="inferred from homology"/>
<dbReference type="PROSITE" id="PS51194">
    <property type="entry name" value="HELICASE_CTER"/>
    <property type="match status" value="1"/>
</dbReference>
<dbReference type="PANTHER" id="PTHR47959:SF1">
    <property type="entry name" value="ATP-DEPENDENT RNA HELICASE DBPA"/>
    <property type="match status" value="1"/>
</dbReference>
<dbReference type="PATRIC" id="fig|1423807.3.peg.784"/>
<dbReference type="CDD" id="cd18787">
    <property type="entry name" value="SF2_C_DEAD"/>
    <property type="match status" value="1"/>
</dbReference>
<comment type="similarity">
    <text evidence="5">Belongs to the DEAD box helicase family.</text>
</comment>
<dbReference type="GO" id="GO:0003676">
    <property type="term" value="F:nucleic acid binding"/>
    <property type="evidence" value="ECO:0007669"/>
    <property type="project" value="InterPro"/>
</dbReference>
<protein>
    <submittedName>
        <fullName evidence="9">ATP-dependent RNA helicase</fullName>
    </submittedName>
</protein>
<dbReference type="Proteomes" id="UP000051820">
    <property type="component" value="Unassembled WGS sequence"/>
</dbReference>
<dbReference type="SMART" id="SM00490">
    <property type="entry name" value="HELICc"/>
    <property type="match status" value="1"/>
</dbReference>
<evidence type="ECO:0000256" key="2">
    <source>
        <dbReference type="ARBA" id="ARBA00022801"/>
    </source>
</evidence>
<feature type="compositionally biased region" description="Basic residues" evidence="6">
    <location>
        <begin position="416"/>
        <end position="436"/>
    </location>
</feature>
<dbReference type="Gene3D" id="3.40.50.300">
    <property type="entry name" value="P-loop containing nucleotide triphosphate hydrolases"/>
    <property type="match status" value="2"/>
</dbReference>
<evidence type="ECO:0000256" key="1">
    <source>
        <dbReference type="ARBA" id="ARBA00022741"/>
    </source>
</evidence>
<dbReference type="InterPro" id="IPR011545">
    <property type="entry name" value="DEAD/DEAH_box_helicase_dom"/>
</dbReference>
<dbReference type="PANTHER" id="PTHR47959">
    <property type="entry name" value="ATP-DEPENDENT RNA HELICASE RHLE-RELATED"/>
    <property type="match status" value="1"/>
</dbReference>
<dbReference type="eggNOG" id="COG0513">
    <property type="taxonomic scope" value="Bacteria"/>
</dbReference>
<evidence type="ECO:0000256" key="6">
    <source>
        <dbReference type="SAM" id="MobiDB-lite"/>
    </source>
</evidence>
<evidence type="ECO:0000256" key="5">
    <source>
        <dbReference type="ARBA" id="ARBA00038437"/>
    </source>
</evidence>
<dbReference type="GO" id="GO:0003724">
    <property type="term" value="F:RNA helicase activity"/>
    <property type="evidence" value="ECO:0007669"/>
    <property type="project" value="TreeGrafter"/>
</dbReference>
<dbReference type="InterPro" id="IPR027417">
    <property type="entry name" value="P-loop_NTPase"/>
</dbReference>
<accession>A0A0R1W705</accession>
<dbReference type="PROSITE" id="PS51192">
    <property type="entry name" value="HELICASE_ATP_BIND_1"/>
    <property type="match status" value="1"/>
</dbReference>
<evidence type="ECO:0000256" key="3">
    <source>
        <dbReference type="ARBA" id="ARBA00022806"/>
    </source>
</evidence>
<dbReference type="Pfam" id="PF00270">
    <property type="entry name" value="DEAD"/>
    <property type="match status" value="1"/>
</dbReference>
<dbReference type="SUPFAM" id="SSF52540">
    <property type="entry name" value="P-loop containing nucleoside triphosphate hydrolases"/>
    <property type="match status" value="1"/>
</dbReference>
<name>A0A0R1W705_9LACO</name>
<keyword evidence="4" id="KW-0067">ATP-binding</keyword>
<dbReference type="GO" id="GO:0005524">
    <property type="term" value="F:ATP binding"/>
    <property type="evidence" value="ECO:0007669"/>
    <property type="project" value="UniProtKB-KW"/>
</dbReference>
<evidence type="ECO:0000259" key="7">
    <source>
        <dbReference type="PROSITE" id="PS51192"/>
    </source>
</evidence>
<evidence type="ECO:0000313" key="10">
    <source>
        <dbReference type="Proteomes" id="UP000051820"/>
    </source>
</evidence>
<reference evidence="9 10" key="1">
    <citation type="journal article" date="2015" name="Genome Announc.">
        <title>Expanding the biotechnology potential of lactobacilli through comparative genomics of 213 strains and associated genera.</title>
        <authorList>
            <person name="Sun Z."/>
            <person name="Harris H.M."/>
            <person name="McCann A."/>
            <person name="Guo C."/>
            <person name="Argimon S."/>
            <person name="Zhang W."/>
            <person name="Yang X."/>
            <person name="Jeffery I.B."/>
            <person name="Cooney J.C."/>
            <person name="Kagawa T.F."/>
            <person name="Liu W."/>
            <person name="Song Y."/>
            <person name="Salvetti E."/>
            <person name="Wrobel A."/>
            <person name="Rasinkangas P."/>
            <person name="Parkhill J."/>
            <person name="Rea M.C."/>
            <person name="O'Sullivan O."/>
            <person name="Ritari J."/>
            <person name="Douillard F.P."/>
            <person name="Paul Ross R."/>
            <person name="Yang R."/>
            <person name="Briner A.E."/>
            <person name="Felis G.E."/>
            <person name="de Vos W.M."/>
            <person name="Barrangou R."/>
            <person name="Klaenhammer T.R."/>
            <person name="Caufield P.W."/>
            <person name="Cui Y."/>
            <person name="Zhang H."/>
            <person name="O'Toole P.W."/>
        </authorList>
    </citation>
    <scope>NUCLEOTIDE SEQUENCE [LARGE SCALE GENOMIC DNA]</scope>
    <source>
        <strain evidence="9 10">DSM 5007</strain>
    </source>
</reference>
<dbReference type="GO" id="GO:0016787">
    <property type="term" value="F:hydrolase activity"/>
    <property type="evidence" value="ECO:0007669"/>
    <property type="project" value="UniProtKB-KW"/>
</dbReference>
<dbReference type="EMBL" id="AZGF01000002">
    <property type="protein sequence ID" value="KRM13298.1"/>
    <property type="molecule type" value="Genomic_DNA"/>
</dbReference>
<gene>
    <name evidence="9" type="ORF">FD16_GL000773</name>
</gene>